<dbReference type="OrthoDB" id="6157359at2759"/>
<name>A0A2T7PEG3_POMCA</name>
<organism evidence="2 3">
    <name type="scientific">Pomacea canaliculata</name>
    <name type="common">Golden apple snail</name>
    <dbReference type="NCBI Taxonomy" id="400727"/>
    <lineage>
        <taxon>Eukaryota</taxon>
        <taxon>Metazoa</taxon>
        <taxon>Spiralia</taxon>
        <taxon>Lophotrochozoa</taxon>
        <taxon>Mollusca</taxon>
        <taxon>Gastropoda</taxon>
        <taxon>Caenogastropoda</taxon>
        <taxon>Architaenioglossa</taxon>
        <taxon>Ampullarioidea</taxon>
        <taxon>Ampullariidae</taxon>
        <taxon>Pomacea</taxon>
    </lineage>
</organism>
<evidence type="ECO:0008006" key="4">
    <source>
        <dbReference type="Google" id="ProtNLM"/>
    </source>
</evidence>
<keyword evidence="1" id="KW-1133">Transmembrane helix</keyword>
<comment type="caution">
    <text evidence="2">The sequence shown here is derived from an EMBL/GenBank/DDBJ whole genome shotgun (WGS) entry which is preliminary data.</text>
</comment>
<accession>A0A2T7PEG3</accession>
<evidence type="ECO:0000256" key="1">
    <source>
        <dbReference type="SAM" id="Phobius"/>
    </source>
</evidence>
<dbReference type="Gene3D" id="1.20.140.150">
    <property type="match status" value="1"/>
</dbReference>
<dbReference type="AlphaFoldDB" id="A0A2T7PEG3"/>
<feature type="transmembrane region" description="Helical" evidence="1">
    <location>
        <begin position="6"/>
        <end position="28"/>
    </location>
</feature>
<keyword evidence="1" id="KW-0472">Membrane</keyword>
<gene>
    <name evidence="2" type="ORF">C0Q70_07226</name>
</gene>
<dbReference type="EMBL" id="PZQS01000004">
    <property type="protein sequence ID" value="PVD31808.1"/>
    <property type="molecule type" value="Genomic_DNA"/>
</dbReference>
<protein>
    <recommendedName>
        <fullName evidence="4">Claudin</fullName>
    </recommendedName>
</protein>
<reference evidence="2 3" key="1">
    <citation type="submission" date="2018-04" db="EMBL/GenBank/DDBJ databases">
        <title>The genome of golden apple snail Pomacea canaliculata provides insight into stress tolerance and invasive adaptation.</title>
        <authorList>
            <person name="Liu C."/>
            <person name="Liu B."/>
            <person name="Ren Y."/>
            <person name="Zhang Y."/>
            <person name="Wang H."/>
            <person name="Li S."/>
            <person name="Jiang F."/>
            <person name="Yin L."/>
            <person name="Zhang G."/>
            <person name="Qian W."/>
            <person name="Fan W."/>
        </authorList>
    </citation>
    <scope>NUCLEOTIDE SEQUENCE [LARGE SCALE GENOMIC DNA]</scope>
    <source>
        <strain evidence="2">SZHN2017</strain>
        <tissue evidence="2">Muscle</tissue>
    </source>
</reference>
<keyword evidence="3" id="KW-1185">Reference proteome</keyword>
<sequence length="98" mass="11085">MASIATPLIVAFVLLGIGLLLHIIGFAVPQWHDQEWMTSERYLVRVTYGLWRYCYNSWHRRSMDPEVCTSIVDSQYDRDGEAQTVSTVAVTFSGASKA</sequence>
<proteinExistence type="predicted"/>
<dbReference type="Proteomes" id="UP000245119">
    <property type="component" value="Linkage Group LG4"/>
</dbReference>
<evidence type="ECO:0000313" key="3">
    <source>
        <dbReference type="Proteomes" id="UP000245119"/>
    </source>
</evidence>
<evidence type="ECO:0000313" key="2">
    <source>
        <dbReference type="EMBL" id="PVD31808.1"/>
    </source>
</evidence>
<keyword evidence="1" id="KW-0812">Transmembrane</keyword>